<gene>
    <name evidence="12" type="ORF">OS493_002844</name>
</gene>
<comment type="similarity">
    <text evidence="2 10">Belongs to the glycosyltransferase 31 family.</text>
</comment>
<dbReference type="OrthoDB" id="1158011at2759"/>
<dbReference type="InterPro" id="IPR002659">
    <property type="entry name" value="Glyco_trans_31"/>
</dbReference>
<evidence type="ECO:0000256" key="6">
    <source>
        <dbReference type="ARBA" id="ARBA00022968"/>
    </source>
</evidence>
<dbReference type="GO" id="GO:0047220">
    <property type="term" value="F:galactosylxylosylprotein 3-beta-galactosyltransferase activity"/>
    <property type="evidence" value="ECO:0007669"/>
    <property type="project" value="TreeGrafter"/>
</dbReference>
<name>A0A9X0CIN9_9CNID</name>
<evidence type="ECO:0000256" key="10">
    <source>
        <dbReference type="RuleBase" id="RU363063"/>
    </source>
</evidence>
<accession>A0A9X0CIN9</accession>
<evidence type="ECO:0000256" key="3">
    <source>
        <dbReference type="ARBA" id="ARBA00022676"/>
    </source>
</evidence>
<keyword evidence="4" id="KW-0808">Transferase</keyword>
<evidence type="ECO:0000256" key="11">
    <source>
        <dbReference type="SAM" id="MobiDB-lite"/>
    </source>
</evidence>
<protein>
    <recommendedName>
        <fullName evidence="10">Hexosyltransferase</fullName>
        <ecNumber evidence="10">2.4.1.-</ecNumber>
    </recommendedName>
</protein>
<evidence type="ECO:0000313" key="12">
    <source>
        <dbReference type="EMBL" id="KAJ7340118.1"/>
    </source>
</evidence>
<evidence type="ECO:0000313" key="13">
    <source>
        <dbReference type="Proteomes" id="UP001163046"/>
    </source>
</evidence>
<dbReference type="AlphaFoldDB" id="A0A9X0CIN9"/>
<evidence type="ECO:0000256" key="5">
    <source>
        <dbReference type="ARBA" id="ARBA00022692"/>
    </source>
</evidence>
<feature type="compositionally biased region" description="Basic and acidic residues" evidence="11">
    <location>
        <begin position="352"/>
        <end position="365"/>
    </location>
</feature>
<keyword evidence="5" id="KW-0812">Transmembrane</keyword>
<dbReference type="GO" id="GO:0000139">
    <property type="term" value="C:Golgi membrane"/>
    <property type="evidence" value="ECO:0007669"/>
    <property type="project" value="UniProtKB-SubCell"/>
</dbReference>
<dbReference type="Proteomes" id="UP001163046">
    <property type="component" value="Unassembled WGS sequence"/>
</dbReference>
<dbReference type="EC" id="2.4.1.-" evidence="10"/>
<evidence type="ECO:0000256" key="4">
    <source>
        <dbReference type="ARBA" id="ARBA00022679"/>
    </source>
</evidence>
<evidence type="ECO:0000256" key="7">
    <source>
        <dbReference type="ARBA" id="ARBA00022989"/>
    </source>
</evidence>
<keyword evidence="13" id="KW-1185">Reference proteome</keyword>
<keyword evidence="6" id="KW-0735">Signal-anchor</keyword>
<evidence type="ECO:0000256" key="1">
    <source>
        <dbReference type="ARBA" id="ARBA00004323"/>
    </source>
</evidence>
<evidence type="ECO:0000256" key="2">
    <source>
        <dbReference type="ARBA" id="ARBA00008661"/>
    </source>
</evidence>
<dbReference type="Gene3D" id="3.90.550.50">
    <property type="match status" value="1"/>
</dbReference>
<keyword evidence="3 10" id="KW-0328">Glycosyltransferase</keyword>
<dbReference type="Pfam" id="PF01762">
    <property type="entry name" value="Galactosyl_T"/>
    <property type="match status" value="1"/>
</dbReference>
<dbReference type="PANTHER" id="PTHR11214:SF3">
    <property type="entry name" value="BETA-1,3-GALACTOSYLTRANSFERASE 6"/>
    <property type="match status" value="1"/>
</dbReference>
<sequence length="365" mass="43148">MTSRWTLFAVLIVLAILEGLLIGVLSNWPSLLGAPHSRIKEALYVNSPEASSAYLFTRRRPENIRLFVAVLTHAARGARRDAIRETWLAECKQRTDEVNCVFFTDQAGLENETKHAVLKEYEENNDLVFLNIEDNFAFAERLLQTMEWAFKRHKFDFFLRIDDDHFLCLDRLLYELNFRPKQALYWGFVHCKPKIVRVDEAWLLLTHDLIEEILEKRNTTLLCSPYGDQAVALWMMASRKNVTYFMDNERIVHRSAGKDQKFLMNKDVCMQYMSLHGSYPRSMRQFWLSSNVLRRKRDPVTISYDINEIEPFAKLCQHSRVFDYRGFILEYQFEPKPCSENPKWAVSKQKHAGREEFGERYSKYK</sequence>
<comment type="subcellular location">
    <subcellularLocation>
        <location evidence="1 10">Golgi apparatus membrane</location>
        <topology evidence="1 10">Single-pass type II membrane protein</topology>
    </subcellularLocation>
</comment>
<dbReference type="PANTHER" id="PTHR11214">
    <property type="entry name" value="BETA-1,3-N-ACETYLGLUCOSAMINYLTRANSFERASE"/>
    <property type="match status" value="1"/>
</dbReference>
<proteinExistence type="inferred from homology"/>
<keyword evidence="7" id="KW-1133">Transmembrane helix</keyword>
<evidence type="ECO:0000256" key="8">
    <source>
        <dbReference type="ARBA" id="ARBA00023034"/>
    </source>
</evidence>
<feature type="region of interest" description="Disordered" evidence="11">
    <location>
        <begin position="340"/>
        <end position="365"/>
    </location>
</feature>
<evidence type="ECO:0000256" key="9">
    <source>
        <dbReference type="ARBA" id="ARBA00023136"/>
    </source>
</evidence>
<dbReference type="GO" id="GO:0006493">
    <property type="term" value="P:protein O-linked glycosylation"/>
    <property type="evidence" value="ECO:0007669"/>
    <property type="project" value="TreeGrafter"/>
</dbReference>
<keyword evidence="9" id="KW-0472">Membrane</keyword>
<keyword evidence="8 10" id="KW-0333">Golgi apparatus</keyword>
<dbReference type="GO" id="GO:0006024">
    <property type="term" value="P:glycosaminoglycan biosynthetic process"/>
    <property type="evidence" value="ECO:0007669"/>
    <property type="project" value="TreeGrafter"/>
</dbReference>
<reference evidence="12" key="1">
    <citation type="submission" date="2023-01" db="EMBL/GenBank/DDBJ databases">
        <title>Genome assembly of the deep-sea coral Lophelia pertusa.</title>
        <authorList>
            <person name="Herrera S."/>
            <person name="Cordes E."/>
        </authorList>
    </citation>
    <scope>NUCLEOTIDE SEQUENCE</scope>
    <source>
        <strain evidence="12">USNM1676648</strain>
        <tissue evidence="12">Polyp</tissue>
    </source>
</reference>
<organism evidence="12 13">
    <name type="scientific">Desmophyllum pertusum</name>
    <dbReference type="NCBI Taxonomy" id="174260"/>
    <lineage>
        <taxon>Eukaryota</taxon>
        <taxon>Metazoa</taxon>
        <taxon>Cnidaria</taxon>
        <taxon>Anthozoa</taxon>
        <taxon>Hexacorallia</taxon>
        <taxon>Scleractinia</taxon>
        <taxon>Caryophylliina</taxon>
        <taxon>Caryophylliidae</taxon>
        <taxon>Desmophyllum</taxon>
    </lineage>
</organism>
<dbReference type="EMBL" id="MU827778">
    <property type="protein sequence ID" value="KAJ7340118.1"/>
    <property type="molecule type" value="Genomic_DNA"/>
</dbReference>
<comment type="caution">
    <text evidence="12">The sequence shown here is derived from an EMBL/GenBank/DDBJ whole genome shotgun (WGS) entry which is preliminary data.</text>
</comment>